<gene>
    <name evidence="9" type="ORF">EOI86_02480</name>
</gene>
<evidence type="ECO:0000256" key="6">
    <source>
        <dbReference type="ARBA" id="ARBA00023136"/>
    </source>
</evidence>
<feature type="domain" description="Tripartite ATP-independent periplasmic transporters DctQ component" evidence="8">
    <location>
        <begin position="30"/>
        <end position="157"/>
    </location>
</feature>
<feature type="transmembrane region" description="Helical" evidence="7">
    <location>
        <begin position="94"/>
        <end position="116"/>
    </location>
</feature>
<dbReference type="EMBL" id="SADE01000001">
    <property type="protein sequence ID" value="RVU38186.1"/>
    <property type="molecule type" value="Genomic_DNA"/>
</dbReference>
<keyword evidence="7" id="KW-0997">Cell inner membrane</keyword>
<comment type="function">
    <text evidence="7">Part of the tripartite ATP-independent periplasmic (TRAP) transport system.</text>
</comment>
<evidence type="ECO:0000259" key="8">
    <source>
        <dbReference type="Pfam" id="PF04290"/>
    </source>
</evidence>
<protein>
    <recommendedName>
        <fullName evidence="7">TRAP transporter small permease protein</fullName>
    </recommendedName>
</protein>
<name>A0A3S2WTL5_9PROT</name>
<reference evidence="10" key="1">
    <citation type="submission" date="2019-01" db="EMBL/GenBank/DDBJ databases">
        <title>Gri0909 isolated from a small marine red alga.</title>
        <authorList>
            <person name="Kim J."/>
            <person name="Jeong S.E."/>
            <person name="Jeon C.O."/>
        </authorList>
    </citation>
    <scope>NUCLEOTIDE SEQUENCE [LARGE SCALE GENOMIC DNA]</scope>
    <source>
        <strain evidence="10">Gri0909</strain>
    </source>
</reference>
<dbReference type="AlphaFoldDB" id="A0A3S2WTL5"/>
<feature type="transmembrane region" description="Helical" evidence="7">
    <location>
        <begin position="136"/>
        <end position="159"/>
    </location>
</feature>
<evidence type="ECO:0000256" key="1">
    <source>
        <dbReference type="ARBA" id="ARBA00004651"/>
    </source>
</evidence>
<comment type="caution">
    <text evidence="7">Lacks conserved residue(s) required for the propagation of feature annotation.</text>
</comment>
<comment type="similarity">
    <text evidence="7">Belongs to the TRAP transporter small permease family.</text>
</comment>
<dbReference type="InterPro" id="IPR055348">
    <property type="entry name" value="DctQ"/>
</dbReference>
<dbReference type="GO" id="GO:0005886">
    <property type="term" value="C:plasma membrane"/>
    <property type="evidence" value="ECO:0007669"/>
    <property type="project" value="UniProtKB-SubCell"/>
</dbReference>
<evidence type="ECO:0000313" key="10">
    <source>
        <dbReference type="Proteomes" id="UP000287447"/>
    </source>
</evidence>
<dbReference type="OrthoDB" id="6183232at2"/>
<dbReference type="Proteomes" id="UP000287447">
    <property type="component" value="Unassembled WGS sequence"/>
</dbReference>
<proteinExistence type="inferred from homology"/>
<evidence type="ECO:0000256" key="4">
    <source>
        <dbReference type="ARBA" id="ARBA00022692"/>
    </source>
</evidence>
<comment type="subunit">
    <text evidence="7">The complex comprises the extracytoplasmic solute receptor protein and the two transmembrane proteins.</text>
</comment>
<evidence type="ECO:0000256" key="5">
    <source>
        <dbReference type="ARBA" id="ARBA00022989"/>
    </source>
</evidence>
<keyword evidence="4 7" id="KW-0812">Transmembrane</keyword>
<dbReference type="GO" id="GO:0022857">
    <property type="term" value="F:transmembrane transporter activity"/>
    <property type="evidence" value="ECO:0007669"/>
    <property type="project" value="UniProtKB-UniRule"/>
</dbReference>
<keyword evidence="10" id="KW-1185">Reference proteome</keyword>
<dbReference type="RefSeq" id="WP_127763558.1">
    <property type="nucleotide sequence ID" value="NZ_SADE01000001.1"/>
</dbReference>
<keyword evidence="5 7" id="KW-1133">Transmembrane helix</keyword>
<keyword evidence="3" id="KW-1003">Cell membrane</keyword>
<comment type="subcellular location">
    <subcellularLocation>
        <location evidence="7">Cell inner membrane</location>
        <topology evidence="7">Multi-pass membrane protein</topology>
    </subcellularLocation>
    <subcellularLocation>
        <location evidence="1">Cell membrane</location>
        <topology evidence="1">Multi-pass membrane protein</topology>
    </subcellularLocation>
</comment>
<evidence type="ECO:0000313" key="9">
    <source>
        <dbReference type="EMBL" id="RVU38186.1"/>
    </source>
</evidence>
<sequence>MTYANPVSRALRSFCRAVALLGGVLLLAVIAVVVASVSGRSLVWIGLGPIPGDFELVEAGGALAIFCFLPWCQLQKGHVSVDILEGWFGKRFDAGLDTIYNLIMTGLTGLIAWRLWAGMLDKMTYGETTFILQFPVWWGYAVCLPFAVLSVIACFWTAVESAGFVRAEPAARA</sequence>
<accession>A0A3S2WTL5</accession>
<dbReference type="Pfam" id="PF04290">
    <property type="entry name" value="DctQ"/>
    <property type="match status" value="1"/>
</dbReference>
<keyword evidence="6 7" id="KW-0472">Membrane</keyword>
<evidence type="ECO:0000256" key="2">
    <source>
        <dbReference type="ARBA" id="ARBA00022448"/>
    </source>
</evidence>
<evidence type="ECO:0000256" key="7">
    <source>
        <dbReference type="RuleBase" id="RU369079"/>
    </source>
</evidence>
<keyword evidence="2 7" id="KW-0813">Transport</keyword>
<evidence type="ECO:0000256" key="3">
    <source>
        <dbReference type="ARBA" id="ARBA00022475"/>
    </source>
</evidence>
<organism evidence="9 10">
    <name type="scientific">Hwanghaeella grinnelliae</name>
    <dbReference type="NCBI Taxonomy" id="2500179"/>
    <lineage>
        <taxon>Bacteria</taxon>
        <taxon>Pseudomonadati</taxon>
        <taxon>Pseudomonadota</taxon>
        <taxon>Alphaproteobacteria</taxon>
        <taxon>Rhodospirillales</taxon>
        <taxon>Rhodospirillaceae</taxon>
        <taxon>Hwanghaeella</taxon>
    </lineage>
</organism>
<feature type="transmembrane region" description="Helical" evidence="7">
    <location>
        <begin position="17"/>
        <end position="36"/>
    </location>
</feature>
<comment type="caution">
    <text evidence="9">The sequence shown here is derived from an EMBL/GenBank/DDBJ whole genome shotgun (WGS) entry which is preliminary data.</text>
</comment>